<dbReference type="InterPro" id="IPR028101">
    <property type="entry name" value="DUF4616"/>
</dbReference>
<accession>A0AAV2M3L8</accession>
<organism evidence="1 2">
    <name type="scientific">Knipowitschia caucasica</name>
    <name type="common">Caucasian dwarf goby</name>
    <name type="synonym">Pomatoschistus caucasicus</name>
    <dbReference type="NCBI Taxonomy" id="637954"/>
    <lineage>
        <taxon>Eukaryota</taxon>
        <taxon>Metazoa</taxon>
        <taxon>Chordata</taxon>
        <taxon>Craniata</taxon>
        <taxon>Vertebrata</taxon>
        <taxon>Euteleostomi</taxon>
        <taxon>Actinopterygii</taxon>
        <taxon>Neopterygii</taxon>
        <taxon>Teleostei</taxon>
        <taxon>Neoteleostei</taxon>
        <taxon>Acanthomorphata</taxon>
        <taxon>Gobiaria</taxon>
        <taxon>Gobiiformes</taxon>
        <taxon>Gobioidei</taxon>
        <taxon>Gobiidae</taxon>
        <taxon>Gobiinae</taxon>
        <taxon>Knipowitschia</taxon>
    </lineage>
</organism>
<dbReference type="PANTHER" id="PTHR14375">
    <property type="entry name" value="SIMILAR TO RIKEN CDNA 4931414P19"/>
    <property type="match status" value="1"/>
</dbReference>
<proteinExistence type="predicted"/>
<dbReference type="EMBL" id="OZ035828">
    <property type="protein sequence ID" value="CAL1607952.1"/>
    <property type="molecule type" value="Genomic_DNA"/>
</dbReference>
<reference evidence="1 2" key="1">
    <citation type="submission" date="2024-04" db="EMBL/GenBank/DDBJ databases">
        <authorList>
            <person name="Waldvogel A.-M."/>
            <person name="Schoenle A."/>
        </authorList>
    </citation>
    <scope>NUCLEOTIDE SEQUENCE [LARGE SCALE GENOMIC DNA]</scope>
</reference>
<name>A0AAV2M3L8_KNICA</name>
<gene>
    <name evidence="1" type="ORF">KC01_LOCUS34957</name>
</gene>
<dbReference type="Proteomes" id="UP001497482">
    <property type="component" value="Chromosome 6"/>
</dbReference>
<dbReference type="PANTHER" id="PTHR14375:SF2">
    <property type="entry name" value="SIMILAR TO RIKEN CDNA 4931414P19"/>
    <property type="match status" value="1"/>
</dbReference>
<evidence type="ECO:0000313" key="1">
    <source>
        <dbReference type="EMBL" id="CAL1607952.1"/>
    </source>
</evidence>
<dbReference type="AlphaFoldDB" id="A0AAV2M3L8"/>
<sequence>MKTTTKLQMTKTFIFSWIPVTQSLCKMKTSPVMRLRKWSKRSRVKPILTYKMGRGMELNEHAADINERFTQLLNSVNSIEEKVAALESNDCAGETYSKRRRRVHNPKLAEAVRRLHNSKTNPRRYEPEQGLISPHNEAVTSYLLKAVSESHDLHNVDKDRIVSACKTYYETLGVEREERGCWNRDRAS</sequence>
<protein>
    <submittedName>
        <fullName evidence="1">Uncharacterized protein</fullName>
    </submittedName>
</protein>
<keyword evidence="2" id="KW-1185">Reference proteome</keyword>
<evidence type="ECO:0000313" key="2">
    <source>
        <dbReference type="Proteomes" id="UP001497482"/>
    </source>
</evidence>